<dbReference type="InterPro" id="IPR006119">
    <property type="entry name" value="Resolv_N"/>
</dbReference>
<dbReference type="EMBL" id="JBHSLW010000056">
    <property type="protein sequence ID" value="MFC5423007.1"/>
    <property type="molecule type" value="Genomic_DNA"/>
</dbReference>
<dbReference type="InterPro" id="IPR011109">
    <property type="entry name" value="DNA_bind_recombinase_dom"/>
</dbReference>
<dbReference type="Proteomes" id="UP001596053">
    <property type="component" value="Unassembled WGS sequence"/>
</dbReference>
<dbReference type="SUPFAM" id="SSF53041">
    <property type="entry name" value="Resolvase-like"/>
    <property type="match status" value="1"/>
</dbReference>
<reference evidence="5" key="1">
    <citation type="journal article" date="2019" name="Int. J. Syst. Evol. Microbiol.">
        <title>The Global Catalogue of Microorganisms (GCM) 10K type strain sequencing project: providing services to taxonomists for standard genome sequencing and annotation.</title>
        <authorList>
            <consortium name="The Broad Institute Genomics Platform"/>
            <consortium name="The Broad Institute Genome Sequencing Center for Infectious Disease"/>
            <person name="Wu L."/>
            <person name="Ma J."/>
        </authorList>
    </citation>
    <scope>NUCLEOTIDE SEQUENCE [LARGE SCALE GENOMIC DNA]</scope>
    <source>
        <strain evidence="5">NCAIM B.01391</strain>
    </source>
</reference>
<dbReference type="InterPro" id="IPR036162">
    <property type="entry name" value="Resolvase-like_N_sf"/>
</dbReference>
<dbReference type="PROSITE" id="PS51736">
    <property type="entry name" value="RECOMBINASES_3"/>
    <property type="match status" value="1"/>
</dbReference>
<evidence type="ECO:0000259" key="3">
    <source>
        <dbReference type="PROSITE" id="PS51737"/>
    </source>
</evidence>
<name>A0ABW0IZ97_9HYPH</name>
<accession>A0ABW0IZ97</accession>
<evidence type="ECO:0000313" key="4">
    <source>
        <dbReference type="EMBL" id="MFC5423007.1"/>
    </source>
</evidence>
<dbReference type="Pfam" id="PF13408">
    <property type="entry name" value="Zn_ribbon_recom"/>
    <property type="match status" value="1"/>
</dbReference>
<organism evidence="4 5">
    <name type="scientific">Bosea eneae</name>
    <dbReference type="NCBI Taxonomy" id="151454"/>
    <lineage>
        <taxon>Bacteria</taxon>
        <taxon>Pseudomonadati</taxon>
        <taxon>Pseudomonadota</taxon>
        <taxon>Alphaproteobacteria</taxon>
        <taxon>Hyphomicrobiales</taxon>
        <taxon>Boseaceae</taxon>
        <taxon>Bosea</taxon>
    </lineage>
</organism>
<feature type="domain" description="Recombinase" evidence="3">
    <location>
        <begin position="161"/>
        <end position="297"/>
    </location>
</feature>
<dbReference type="Pfam" id="PF00239">
    <property type="entry name" value="Resolvase"/>
    <property type="match status" value="1"/>
</dbReference>
<feature type="coiled-coil region" evidence="1">
    <location>
        <begin position="389"/>
        <end position="482"/>
    </location>
</feature>
<keyword evidence="1" id="KW-0175">Coiled coil</keyword>
<evidence type="ECO:0000259" key="2">
    <source>
        <dbReference type="PROSITE" id="PS51736"/>
    </source>
</evidence>
<proteinExistence type="predicted"/>
<dbReference type="InterPro" id="IPR038109">
    <property type="entry name" value="DNA_bind_recomb_sf"/>
</dbReference>
<protein>
    <submittedName>
        <fullName evidence="4">Recombinase family protein</fullName>
    </submittedName>
</protein>
<keyword evidence="5" id="KW-1185">Reference proteome</keyword>
<dbReference type="SMART" id="SM00857">
    <property type="entry name" value="Resolvase"/>
    <property type="match status" value="1"/>
</dbReference>
<dbReference type="Pfam" id="PF07508">
    <property type="entry name" value="Recombinase"/>
    <property type="match status" value="1"/>
</dbReference>
<dbReference type="RefSeq" id="WP_377801259.1">
    <property type="nucleotide sequence ID" value="NZ_JBHSLW010000056.1"/>
</dbReference>
<dbReference type="CDD" id="cd00338">
    <property type="entry name" value="Ser_Recombinase"/>
    <property type="match status" value="1"/>
</dbReference>
<evidence type="ECO:0000256" key="1">
    <source>
        <dbReference type="SAM" id="Coils"/>
    </source>
</evidence>
<dbReference type="PROSITE" id="PS51737">
    <property type="entry name" value="RECOMBINASE_DNA_BIND"/>
    <property type="match status" value="1"/>
</dbReference>
<evidence type="ECO:0000313" key="5">
    <source>
        <dbReference type="Proteomes" id="UP001596053"/>
    </source>
</evidence>
<dbReference type="Gene3D" id="3.90.1750.20">
    <property type="entry name" value="Putative Large Serine Recombinase, Chain B, Domain 2"/>
    <property type="match status" value="1"/>
</dbReference>
<feature type="domain" description="Resolvase/invertase-type recombinase catalytic" evidence="2">
    <location>
        <begin position="13"/>
        <end position="162"/>
    </location>
</feature>
<gene>
    <name evidence="4" type="ORF">ACFPOB_26005</name>
</gene>
<dbReference type="Gene3D" id="3.40.50.1390">
    <property type="entry name" value="Resolvase, N-terminal catalytic domain"/>
    <property type="match status" value="1"/>
</dbReference>
<dbReference type="PANTHER" id="PTHR30461:SF23">
    <property type="entry name" value="DNA RECOMBINASE-RELATED"/>
    <property type="match status" value="1"/>
</dbReference>
<dbReference type="InterPro" id="IPR050639">
    <property type="entry name" value="SSR_resolvase"/>
</dbReference>
<dbReference type="PANTHER" id="PTHR30461">
    <property type="entry name" value="DNA-INVERTASE FROM LAMBDOID PROPHAGE"/>
    <property type="match status" value="1"/>
</dbReference>
<sequence length="548" mass="59726">MPPRSARESIMTRAALYARFSTDLQNERSVDDQLALCRAHAQRQGWRIVGEFADRAASGATIHGRPDYQRLTGLALAGEVDLILAEDLDRLSRNLADIARAHETLSFAGVKLVTLADGEVSEMHVGIKGTMSALFLKGLAQKTRRGLAGRVREGMSAGGRAYGYRPVPGKPGELVIVPAEAEIIRRIFAEYGAGASPREIAGRLNDESVPPPRGRFWAAITINGNRKRGHGILLNPLYAGRLVWNRVRMVKDPATGRRISRVNEASEHQQKDVPHLAIVAPEIFDQVAARRAGRAFDSPRERARPKHLLSGLLRCGACGGGISVKDRDHGRVRIRCTTAAESGSCGNRRSYYLDQVEQAVVGGLRERMADREAIALYIRVYNEERQRLAAETVANRAQIERDLAAAEREHERVYRAYVKGLIEEEALERELPPLKAERDRLRAELAAAEEPPKVVALHPATVARYLAAIERLEATIADGEAQGGEAKAALRELIRTVTIHPAPAGEQPAIDVLGELTSLIGGDHSLSAKASGGRMVAGEGLEPPTRGL</sequence>
<comment type="caution">
    <text evidence="4">The sequence shown here is derived from an EMBL/GenBank/DDBJ whole genome shotgun (WGS) entry which is preliminary data.</text>
</comment>
<dbReference type="InterPro" id="IPR025827">
    <property type="entry name" value="Zn_ribbon_recom_dom"/>
</dbReference>